<evidence type="ECO:0000313" key="2">
    <source>
        <dbReference type="EMBL" id="KKQ40792.1"/>
    </source>
</evidence>
<feature type="non-terminal residue" evidence="2">
    <location>
        <position position="1"/>
    </location>
</feature>
<dbReference type="Proteomes" id="UP000034333">
    <property type="component" value="Unassembled WGS sequence"/>
</dbReference>
<comment type="caution">
    <text evidence="2">The sequence shown here is derived from an EMBL/GenBank/DDBJ whole genome shotgun (WGS) entry which is preliminary data.</text>
</comment>
<name>A0A0G0HF02_9BACT</name>
<reference evidence="2 3" key="1">
    <citation type="journal article" date="2015" name="Nature">
        <title>rRNA introns, odd ribosomes, and small enigmatic genomes across a large radiation of phyla.</title>
        <authorList>
            <person name="Brown C.T."/>
            <person name="Hug L.A."/>
            <person name="Thomas B.C."/>
            <person name="Sharon I."/>
            <person name="Castelle C.J."/>
            <person name="Singh A."/>
            <person name="Wilkins M.J."/>
            <person name="Williams K.H."/>
            <person name="Banfield J.F."/>
        </authorList>
    </citation>
    <scope>NUCLEOTIDE SEQUENCE [LARGE SCALE GENOMIC DNA]</scope>
</reference>
<evidence type="ECO:0000256" key="1">
    <source>
        <dbReference type="SAM" id="MobiDB-lite"/>
    </source>
</evidence>
<organism evidence="2 3">
    <name type="scientific">Candidatus Magasanikbacteria bacterium GW2011_GWA2_37_8</name>
    <dbReference type="NCBI Taxonomy" id="1619036"/>
    <lineage>
        <taxon>Bacteria</taxon>
        <taxon>Candidatus Magasanikiibacteriota</taxon>
    </lineage>
</organism>
<evidence type="ECO:0000313" key="3">
    <source>
        <dbReference type="Proteomes" id="UP000034333"/>
    </source>
</evidence>
<feature type="region of interest" description="Disordered" evidence="1">
    <location>
        <begin position="51"/>
        <end position="78"/>
    </location>
</feature>
<dbReference type="AlphaFoldDB" id="A0A0G0HF02"/>
<protein>
    <submittedName>
        <fullName evidence="2">Uncharacterized protein</fullName>
    </submittedName>
</protein>
<proteinExistence type="predicted"/>
<feature type="compositionally biased region" description="Polar residues" evidence="1">
    <location>
        <begin position="58"/>
        <end position="78"/>
    </location>
</feature>
<gene>
    <name evidence="2" type="ORF">US58_C0012G0001</name>
</gene>
<accession>A0A0G0HF02</accession>
<sequence length="222" mass="23878">IDGQFYTILTNGKTGKVAMMASTVNSTEIGQCQDGFERRTCEDVNRCGTEDNRPFESQPCSAAETSQSQGQESGAPAQQTQPNFLTAFVTANPSAAGAIIVAIFGAGFVGWETIHPYPARSWAGTVCVPLHGTWYRGMVSPSCRGRPFGRSQVQVRGIPVAGAPTARWLRTRGVGSGFRSQPGSVPQPLGLRSFLFLYLLFLDPLRGIHTSHLVGERRNSGT</sequence>
<dbReference type="EMBL" id="LBTN01000012">
    <property type="protein sequence ID" value="KKQ40792.1"/>
    <property type="molecule type" value="Genomic_DNA"/>
</dbReference>